<accession>A0AAU7CTW9</accession>
<protein>
    <submittedName>
        <fullName evidence="3">Uncharacterized protein</fullName>
    </submittedName>
</protein>
<evidence type="ECO:0000256" key="1">
    <source>
        <dbReference type="SAM" id="MobiDB-lite"/>
    </source>
</evidence>
<proteinExistence type="predicted"/>
<dbReference type="AlphaFoldDB" id="A0AAU7D4R8"/>
<name>A0AAU7D4R8_9BACT</name>
<evidence type="ECO:0000313" key="3">
    <source>
        <dbReference type="EMBL" id="XBH11881.1"/>
    </source>
</evidence>
<feature type="region of interest" description="Disordered" evidence="1">
    <location>
        <begin position="388"/>
        <end position="407"/>
    </location>
</feature>
<dbReference type="EMBL" id="CP121195">
    <property type="protein sequence ID" value="XBH11881.1"/>
    <property type="molecule type" value="Genomic_DNA"/>
</dbReference>
<dbReference type="EMBL" id="CP121194">
    <property type="protein sequence ID" value="XBH08577.1"/>
    <property type="molecule type" value="Genomic_DNA"/>
</dbReference>
<evidence type="ECO:0000313" key="2">
    <source>
        <dbReference type="EMBL" id="XBH08577.1"/>
    </source>
</evidence>
<reference evidence="3" key="1">
    <citation type="submission" date="2023-03" db="EMBL/GenBank/DDBJ databases">
        <title>Edaphobacter sp.</title>
        <authorList>
            <person name="Huber K.J."/>
            <person name="Papendorf J."/>
            <person name="Pilke C."/>
            <person name="Bunk B."/>
            <person name="Sproeer C."/>
            <person name="Pester M."/>
        </authorList>
    </citation>
    <scope>NUCLEOTIDE SEQUENCE</scope>
    <source>
        <strain evidence="2">DSM 109919</strain>
        <strain evidence="3">DSM 109920</strain>
    </source>
</reference>
<organism evidence="3">
    <name type="scientific">Edaphobacter paludis</name>
    <dbReference type="NCBI Taxonomy" id="3035702"/>
    <lineage>
        <taxon>Bacteria</taxon>
        <taxon>Pseudomonadati</taxon>
        <taxon>Acidobacteriota</taxon>
        <taxon>Terriglobia</taxon>
        <taxon>Terriglobales</taxon>
        <taxon>Acidobacteriaceae</taxon>
        <taxon>Edaphobacter</taxon>
    </lineage>
</organism>
<accession>A0AAU7D4R8</accession>
<gene>
    <name evidence="2" type="ORF">P4G45_08690</name>
    <name evidence="3" type="ORF">P8936_09140</name>
</gene>
<dbReference type="KEGG" id="epl:P4G45_08690"/>
<dbReference type="RefSeq" id="WP_348266086.1">
    <property type="nucleotide sequence ID" value="NZ_CP121194.1"/>
</dbReference>
<sequence length="407" mass="45472">MKSSLLNISEWVLRANPRYELVLFDRLPPEQREMLKDFRKDPDFYGLLQPSAESGLGAKSVSRDIALLYLTLQQPGKIPGYVRERLGEQCNQEITRLILDSVLAVEKDGKFLCGADAADLIDPGNEDASTFAGAEGFIERLSLEALRYGQALGLTDRLTLSNRLYNYNRTPLSPFWKKTLAGPNGIAEYLGIQNGKNQDLLDREWSKISDAALNEGWLAWQSRSSGSRTAFGKPTRIGCKLYISPRTDCFQEFLPTILAVLSRCRVRQFKIGKGAQGLLRPDKMVAYFSSYEDLIATAEQLKRELVGCPAQGVPFTAELSSDGLLSWGVDPPAEGQVLPWLGRESWRLWVTNRLAVALIATSTENTAKLEPWQFALRRLQLEGVDTRSWTPAGTDQKRSFDAEAYPA</sequence>